<reference evidence="3 4" key="1">
    <citation type="submission" date="2024-02" db="EMBL/GenBank/DDBJ databases">
        <title>de novo genome assembly of Solanum bulbocastanum strain 11H21.</title>
        <authorList>
            <person name="Hosaka A.J."/>
        </authorList>
    </citation>
    <scope>NUCLEOTIDE SEQUENCE [LARGE SCALE GENOMIC DNA]</scope>
    <source>
        <tissue evidence="3">Young leaves</tissue>
    </source>
</reference>
<dbReference type="InterPro" id="IPR004827">
    <property type="entry name" value="bZIP"/>
</dbReference>
<dbReference type="InterPro" id="IPR046347">
    <property type="entry name" value="bZIP_sf"/>
</dbReference>
<dbReference type="PANTHER" id="PTHR37616:SF3">
    <property type="entry name" value="BZIP DOMAIN-CONTAINING PROTEIN"/>
    <property type="match status" value="1"/>
</dbReference>
<dbReference type="CDD" id="cd14704">
    <property type="entry name" value="bZIP_HY5-like"/>
    <property type="match status" value="1"/>
</dbReference>
<feature type="region of interest" description="Disordered" evidence="1">
    <location>
        <begin position="92"/>
        <end position="111"/>
    </location>
</feature>
<keyword evidence="4" id="KW-1185">Reference proteome</keyword>
<dbReference type="PANTHER" id="PTHR37616">
    <property type="entry name" value="BZIP TRANSCRIPTION FACTOR 60-LIKE"/>
    <property type="match status" value="1"/>
</dbReference>
<dbReference type="GO" id="GO:0003700">
    <property type="term" value="F:DNA-binding transcription factor activity"/>
    <property type="evidence" value="ECO:0007669"/>
    <property type="project" value="InterPro"/>
</dbReference>
<evidence type="ECO:0000259" key="2">
    <source>
        <dbReference type="SMART" id="SM00338"/>
    </source>
</evidence>
<proteinExistence type="predicted"/>
<evidence type="ECO:0000313" key="3">
    <source>
        <dbReference type="EMBL" id="KAK6791898.1"/>
    </source>
</evidence>
<comment type="caution">
    <text evidence="3">The sequence shown here is derived from an EMBL/GenBank/DDBJ whole genome shotgun (WGS) entry which is preliminary data.</text>
</comment>
<name>A0AAN8TNX1_SOLBU</name>
<dbReference type="AlphaFoldDB" id="A0AAN8TNX1"/>
<dbReference type="SMART" id="SM00338">
    <property type="entry name" value="BRLZ"/>
    <property type="match status" value="1"/>
</dbReference>
<protein>
    <recommendedName>
        <fullName evidence="2">BZIP domain-containing protein</fullName>
    </recommendedName>
</protein>
<dbReference type="Proteomes" id="UP001371456">
    <property type="component" value="Unassembled WGS sequence"/>
</dbReference>
<evidence type="ECO:0000313" key="4">
    <source>
        <dbReference type="Proteomes" id="UP001371456"/>
    </source>
</evidence>
<accession>A0AAN8TNX1</accession>
<sequence>MANPPPSEKANFIGVFDGLAVHPLDHTFYALHMTTTYQENVEDFPVKFQHVNFKIDDIILDESFNDIFPNPTNGDAFQNLSCMPDCIRSESGLDSSQMNPHSFGQPESQLLGSSDDASRTFNLTSRYCLWKAPVLNKLVHFYLNLGNNSVKGGVVEHKLKLEGVNANISNCSYLLKRKKSSKEPNDVSKHQTSTIFSLSENVNNDEDKKGMARKIRNRGSAHLSRQRKEHYVKELENNFRIFHSTIQHLNANLSYAMAENVTLKAQLRGTGVPAQVSPPPGIYPYPPP</sequence>
<dbReference type="SUPFAM" id="SSF57959">
    <property type="entry name" value="Leucine zipper domain"/>
    <property type="match status" value="1"/>
</dbReference>
<dbReference type="EMBL" id="JBANQN010000004">
    <property type="protein sequence ID" value="KAK6791898.1"/>
    <property type="molecule type" value="Genomic_DNA"/>
</dbReference>
<dbReference type="Pfam" id="PF00170">
    <property type="entry name" value="bZIP_1"/>
    <property type="match status" value="1"/>
</dbReference>
<dbReference type="Gene3D" id="1.20.5.170">
    <property type="match status" value="1"/>
</dbReference>
<gene>
    <name evidence="3" type="ORF">RDI58_010979</name>
</gene>
<organism evidence="3 4">
    <name type="scientific">Solanum bulbocastanum</name>
    <name type="common">Wild potato</name>
    <dbReference type="NCBI Taxonomy" id="147425"/>
    <lineage>
        <taxon>Eukaryota</taxon>
        <taxon>Viridiplantae</taxon>
        <taxon>Streptophyta</taxon>
        <taxon>Embryophyta</taxon>
        <taxon>Tracheophyta</taxon>
        <taxon>Spermatophyta</taxon>
        <taxon>Magnoliopsida</taxon>
        <taxon>eudicotyledons</taxon>
        <taxon>Gunneridae</taxon>
        <taxon>Pentapetalae</taxon>
        <taxon>asterids</taxon>
        <taxon>lamiids</taxon>
        <taxon>Solanales</taxon>
        <taxon>Solanaceae</taxon>
        <taxon>Solanoideae</taxon>
        <taxon>Solaneae</taxon>
        <taxon>Solanum</taxon>
    </lineage>
</organism>
<feature type="domain" description="BZIP" evidence="2">
    <location>
        <begin position="204"/>
        <end position="269"/>
    </location>
</feature>
<evidence type="ECO:0000256" key="1">
    <source>
        <dbReference type="SAM" id="MobiDB-lite"/>
    </source>
</evidence>